<comment type="similarity">
    <text evidence="9">Belongs to the 'phage' integrase family. XerC subfamily.</text>
</comment>
<evidence type="ECO:0000313" key="12">
    <source>
        <dbReference type="EMBL" id="WVX66169.1"/>
    </source>
</evidence>
<comment type="function">
    <text evidence="9">Site-specific tyrosine recombinase, which acts by catalyzing the cutting and rejoining of the recombining DNA molecules. The XerC-XerD complex is essential to convert dimers of the bacterial chromosome into monomers to permit their segregation at cell division. It also contributes to the segregational stability of plasmids.</text>
</comment>
<name>A0ABZ2C0Y4_9PROT</name>
<dbReference type="InterPro" id="IPR044068">
    <property type="entry name" value="CB"/>
</dbReference>
<keyword evidence="13" id="KW-1185">Reference proteome</keyword>
<dbReference type="SUPFAM" id="SSF56349">
    <property type="entry name" value="DNA breaking-rejoining enzymes"/>
    <property type="match status" value="1"/>
</dbReference>
<sequence length="317" mass="35776">MRGGAAFRDEIQAFVETSLLDFICDWFQMLEHERRLSSHTLSAYAIDLKIFLEFLMLHQGGIVSFASFESLTSSDLRAFFSSRLQKKIQKRSNARTLSCLKTFFKHLQRQGKLEKNIAASFSAPRLPKLLPRPLSADQALELVNLRSETWQELRDMALFTLLYGAGLRISEALNLNVSDLPHRDEESPSLRILGKGGKERLVPILPLILEKIEDYFKAAPYAFAPNSPLFLGARGGRLNPSSAQKSLRDIRNFMGYPASLTPHALRHSFASHLLASGGDLRKIQELLGHASLSTTQIYTQVDSQHLLDIYQKSHPRK</sequence>
<proteinExistence type="inferred from homology"/>
<evidence type="ECO:0000256" key="5">
    <source>
        <dbReference type="ARBA" id="ARBA00022908"/>
    </source>
</evidence>
<dbReference type="InterPro" id="IPR002104">
    <property type="entry name" value="Integrase_catalytic"/>
</dbReference>
<organism evidence="12 13">
    <name type="scientific">Candidatus Bealeia paramacronuclearis</name>
    <dbReference type="NCBI Taxonomy" id="1921001"/>
    <lineage>
        <taxon>Bacteria</taxon>
        <taxon>Pseudomonadati</taxon>
        <taxon>Pseudomonadota</taxon>
        <taxon>Alphaproteobacteria</taxon>
        <taxon>Holosporales</taxon>
        <taxon>Holosporaceae</taxon>
        <taxon>Candidatus Bealeia</taxon>
    </lineage>
</organism>
<keyword evidence="7 9" id="KW-0233">DNA recombination</keyword>
<feature type="active site" evidence="9">
    <location>
        <position position="195"/>
    </location>
</feature>
<dbReference type="SUPFAM" id="SSF47823">
    <property type="entry name" value="lambda integrase-like, N-terminal domain"/>
    <property type="match status" value="1"/>
</dbReference>
<dbReference type="Gene3D" id="1.10.150.130">
    <property type="match status" value="1"/>
</dbReference>
<dbReference type="InterPro" id="IPR013762">
    <property type="entry name" value="Integrase-like_cat_sf"/>
</dbReference>
<dbReference type="RefSeq" id="WP_331256694.1">
    <property type="nucleotide sequence ID" value="NZ_CP133270.1"/>
</dbReference>
<dbReference type="PROSITE" id="PS51898">
    <property type="entry name" value="TYR_RECOMBINASE"/>
    <property type="match status" value="1"/>
</dbReference>
<dbReference type="InterPro" id="IPR011010">
    <property type="entry name" value="DNA_brk_join_enz"/>
</dbReference>
<accession>A0ABZ2C0Y4</accession>
<dbReference type="InterPro" id="IPR010998">
    <property type="entry name" value="Integrase_recombinase_N"/>
</dbReference>
<dbReference type="InterPro" id="IPR050090">
    <property type="entry name" value="Tyrosine_recombinase_XerCD"/>
</dbReference>
<evidence type="ECO:0000256" key="7">
    <source>
        <dbReference type="ARBA" id="ARBA00023172"/>
    </source>
</evidence>
<feature type="active site" description="O-(3'-phospho-DNA)-tyrosine intermediate" evidence="9">
    <location>
        <position position="298"/>
    </location>
</feature>
<keyword evidence="4 9" id="KW-0159">Chromosome partition</keyword>
<dbReference type="EMBL" id="CP133270">
    <property type="protein sequence ID" value="WVX66169.1"/>
    <property type="molecule type" value="Genomic_DNA"/>
</dbReference>
<keyword evidence="6 9" id="KW-0238">DNA-binding</keyword>
<feature type="domain" description="Core-binding (CB)" evidence="11">
    <location>
        <begin position="17"/>
        <end position="108"/>
    </location>
</feature>
<evidence type="ECO:0000313" key="13">
    <source>
        <dbReference type="Proteomes" id="UP001330434"/>
    </source>
</evidence>
<reference evidence="12 13" key="1">
    <citation type="journal article" date="2024" name="Environ. Microbiol.">
        <title>Novel evolutionary insights on the interactions of the Holosporales (Alphaproteobacteria) with eukaryotic hosts from comparative genomics.</title>
        <authorList>
            <person name="Giovannini M."/>
            <person name="Petroni G."/>
            <person name="Castelli M."/>
        </authorList>
    </citation>
    <scope>NUCLEOTIDE SEQUENCE [LARGE SCALE GENOMIC DNA]</scope>
    <source>
        <strain evidence="12 13">US_Bl 15I1</strain>
    </source>
</reference>
<dbReference type="InterPro" id="IPR004107">
    <property type="entry name" value="Integrase_SAM-like_N"/>
</dbReference>
<keyword evidence="5 9" id="KW-0229">DNA integration</keyword>
<evidence type="ECO:0000259" key="10">
    <source>
        <dbReference type="PROSITE" id="PS51898"/>
    </source>
</evidence>
<dbReference type="PANTHER" id="PTHR30349">
    <property type="entry name" value="PHAGE INTEGRASE-RELATED"/>
    <property type="match status" value="1"/>
</dbReference>
<feature type="domain" description="Tyr recombinase" evidence="10">
    <location>
        <begin position="125"/>
        <end position="311"/>
    </location>
</feature>
<evidence type="ECO:0000256" key="9">
    <source>
        <dbReference type="HAMAP-Rule" id="MF_01808"/>
    </source>
</evidence>
<dbReference type="Gene3D" id="1.10.443.10">
    <property type="entry name" value="Intergrase catalytic core"/>
    <property type="match status" value="1"/>
</dbReference>
<feature type="active site" evidence="9">
    <location>
        <position position="263"/>
    </location>
</feature>
<evidence type="ECO:0000256" key="4">
    <source>
        <dbReference type="ARBA" id="ARBA00022829"/>
    </source>
</evidence>
<comment type="subcellular location">
    <subcellularLocation>
        <location evidence="1 9">Cytoplasm</location>
    </subcellularLocation>
</comment>
<evidence type="ECO:0000256" key="1">
    <source>
        <dbReference type="ARBA" id="ARBA00004496"/>
    </source>
</evidence>
<feature type="active site" evidence="9">
    <location>
        <position position="266"/>
    </location>
</feature>
<evidence type="ECO:0000256" key="8">
    <source>
        <dbReference type="ARBA" id="ARBA00023306"/>
    </source>
</evidence>
<feature type="active site" evidence="9">
    <location>
        <position position="289"/>
    </location>
</feature>
<evidence type="ECO:0000259" key="11">
    <source>
        <dbReference type="PROSITE" id="PS51900"/>
    </source>
</evidence>
<evidence type="ECO:0000256" key="3">
    <source>
        <dbReference type="ARBA" id="ARBA00022618"/>
    </source>
</evidence>
<keyword evidence="2 9" id="KW-0963">Cytoplasm</keyword>
<dbReference type="Pfam" id="PF02899">
    <property type="entry name" value="Phage_int_SAM_1"/>
    <property type="match status" value="1"/>
</dbReference>
<protein>
    <recommendedName>
        <fullName evidence="9">Tyrosine recombinase XerC</fullName>
    </recommendedName>
</protein>
<evidence type="ECO:0000256" key="6">
    <source>
        <dbReference type="ARBA" id="ARBA00023125"/>
    </source>
</evidence>
<feature type="active site" evidence="9">
    <location>
        <position position="168"/>
    </location>
</feature>
<keyword evidence="8 9" id="KW-0131">Cell cycle</keyword>
<dbReference type="InterPro" id="IPR023009">
    <property type="entry name" value="Tyrosine_recombinase_XerC/XerD"/>
</dbReference>
<evidence type="ECO:0000256" key="2">
    <source>
        <dbReference type="ARBA" id="ARBA00022490"/>
    </source>
</evidence>
<comment type="subunit">
    <text evidence="9">Forms a cyclic heterotetrameric complex composed of two molecules of XerC and two molecules of XerD.</text>
</comment>
<gene>
    <name evidence="9" type="primary">xerC</name>
    <name evidence="12" type="ORF">Bealeia1_00342</name>
</gene>
<dbReference type="HAMAP" id="MF_01808">
    <property type="entry name" value="Recomb_XerC_XerD"/>
    <property type="match status" value="1"/>
</dbReference>
<dbReference type="PROSITE" id="PS51900">
    <property type="entry name" value="CB"/>
    <property type="match status" value="1"/>
</dbReference>
<dbReference type="Pfam" id="PF00589">
    <property type="entry name" value="Phage_integrase"/>
    <property type="match status" value="1"/>
</dbReference>
<dbReference type="Proteomes" id="UP001330434">
    <property type="component" value="Chromosome"/>
</dbReference>
<dbReference type="PANTHER" id="PTHR30349:SF90">
    <property type="entry name" value="TYROSINE RECOMBINASE XERD"/>
    <property type="match status" value="1"/>
</dbReference>
<keyword evidence="3 9" id="KW-0132">Cell division</keyword>